<dbReference type="Pfam" id="PF17216">
    <property type="entry name" value="Rrp44_CSD1"/>
    <property type="match status" value="1"/>
</dbReference>
<protein>
    <recommendedName>
        <fullName evidence="6">DIS3-like exonuclease 1</fullName>
        <ecNumber evidence="5">3.1.13.1</ecNumber>
    </recommendedName>
</protein>
<dbReference type="GO" id="GO:0003723">
    <property type="term" value="F:RNA binding"/>
    <property type="evidence" value="ECO:0007669"/>
    <property type="project" value="UniProtKB-KW"/>
</dbReference>
<dbReference type="GO" id="GO:0019899">
    <property type="term" value="F:enzyme binding"/>
    <property type="evidence" value="ECO:0007669"/>
    <property type="project" value="UniProtKB-ARBA"/>
</dbReference>
<dbReference type="SUPFAM" id="SSF50249">
    <property type="entry name" value="Nucleic acid-binding proteins"/>
    <property type="match status" value="3"/>
</dbReference>
<dbReference type="GO" id="GO:0005737">
    <property type="term" value="C:cytoplasm"/>
    <property type="evidence" value="ECO:0007669"/>
    <property type="project" value="UniProtKB-SubCell"/>
</dbReference>
<evidence type="ECO:0000256" key="9">
    <source>
        <dbReference type="ARBA" id="ARBA00022801"/>
    </source>
</evidence>
<keyword evidence="11" id="KW-0269">Exonuclease</keyword>
<keyword evidence="7" id="KW-0963">Cytoplasm</keyword>
<dbReference type="FunFam" id="2.40.50.700:FF:000004">
    <property type="entry name" value="Exosome complex exonuclease RRP44 homolog A"/>
    <property type="match status" value="1"/>
</dbReference>
<evidence type="ECO:0000313" key="15">
    <source>
        <dbReference type="Ensembl" id="ENSGALP00010025774.1"/>
    </source>
</evidence>
<dbReference type="GO" id="GO:0006401">
    <property type="term" value="P:RNA catabolic process"/>
    <property type="evidence" value="ECO:0007669"/>
    <property type="project" value="UniProtKB-ARBA"/>
</dbReference>
<dbReference type="Gene3D" id="2.40.50.140">
    <property type="entry name" value="Nucleic acid-binding proteins"/>
    <property type="match status" value="1"/>
</dbReference>
<dbReference type="AlphaFoldDB" id="A0A8V0YXH7"/>
<keyword evidence="8" id="KW-0540">Nuclease</keyword>
<evidence type="ECO:0000256" key="7">
    <source>
        <dbReference type="ARBA" id="ARBA00022490"/>
    </source>
</evidence>
<keyword evidence="9" id="KW-0378">Hydrolase</keyword>
<evidence type="ECO:0000256" key="12">
    <source>
        <dbReference type="ARBA" id="ARBA00022842"/>
    </source>
</evidence>
<evidence type="ECO:0000259" key="14">
    <source>
        <dbReference type="SMART" id="SM00955"/>
    </source>
</evidence>
<evidence type="ECO:0000256" key="3">
    <source>
        <dbReference type="ARBA" id="ARBA00004496"/>
    </source>
</evidence>
<reference evidence="15" key="3">
    <citation type="submission" date="2025-09" db="UniProtKB">
        <authorList>
            <consortium name="Ensembl"/>
        </authorList>
    </citation>
    <scope>IDENTIFICATION</scope>
    <source>
        <strain evidence="15">broiler</strain>
    </source>
</reference>
<dbReference type="Gene3D" id="2.40.50.690">
    <property type="match status" value="1"/>
</dbReference>
<evidence type="ECO:0000256" key="11">
    <source>
        <dbReference type="ARBA" id="ARBA00022839"/>
    </source>
</evidence>
<dbReference type="Pfam" id="PF00773">
    <property type="entry name" value="RNB"/>
    <property type="match status" value="1"/>
</dbReference>
<dbReference type="OrthoDB" id="372421at2759"/>
<evidence type="ECO:0000256" key="1">
    <source>
        <dbReference type="ARBA" id="ARBA00001849"/>
    </source>
</evidence>
<dbReference type="FunFam" id="3.40.50.1010:FF:000021">
    <property type="entry name" value="DIS3-like exonuclease 1 isoform X1"/>
    <property type="match status" value="1"/>
</dbReference>
<evidence type="ECO:0000256" key="8">
    <source>
        <dbReference type="ARBA" id="ARBA00022722"/>
    </source>
</evidence>
<dbReference type="PANTHER" id="PTHR23355">
    <property type="entry name" value="RIBONUCLEASE"/>
    <property type="match status" value="1"/>
</dbReference>
<feature type="domain" description="RNB" evidence="14">
    <location>
        <begin position="462"/>
        <end position="774"/>
    </location>
</feature>
<dbReference type="FunFam" id="2.40.50.140:FF:000143">
    <property type="entry name" value="DIS3-like exonuclease 1 isoform X1"/>
    <property type="match status" value="1"/>
</dbReference>
<organism evidence="15 16">
    <name type="scientific">Gallus gallus</name>
    <name type="common">Chicken</name>
    <dbReference type="NCBI Taxonomy" id="9031"/>
    <lineage>
        <taxon>Eukaryota</taxon>
        <taxon>Metazoa</taxon>
        <taxon>Chordata</taxon>
        <taxon>Craniata</taxon>
        <taxon>Vertebrata</taxon>
        <taxon>Euteleostomi</taxon>
        <taxon>Archelosauria</taxon>
        <taxon>Archosauria</taxon>
        <taxon>Dinosauria</taxon>
        <taxon>Saurischia</taxon>
        <taxon>Theropoda</taxon>
        <taxon>Coelurosauria</taxon>
        <taxon>Aves</taxon>
        <taxon>Neognathae</taxon>
        <taxon>Galloanserae</taxon>
        <taxon>Galliformes</taxon>
        <taxon>Phasianidae</taxon>
        <taxon>Phasianinae</taxon>
        <taxon>Gallus</taxon>
    </lineage>
</organism>
<dbReference type="GO" id="GO:0010467">
    <property type="term" value="P:gene expression"/>
    <property type="evidence" value="ECO:0007669"/>
    <property type="project" value="UniProtKB-ARBA"/>
</dbReference>
<dbReference type="GeneTree" id="ENSGT00530000063106"/>
<dbReference type="Gene3D" id="3.40.50.1010">
    <property type="entry name" value="5'-nuclease"/>
    <property type="match status" value="1"/>
</dbReference>
<evidence type="ECO:0000313" key="16">
    <source>
        <dbReference type="Proteomes" id="UP000000539"/>
    </source>
</evidence>
<dbReference type="Pfam" id="PF17849">
    <property type="entry name" value="OB_Dis3"/>
    <property type="match status" value="1"/>
</dbReference>
<comment type="catalytic activity">
    <reaction evidence="1">
        <text>Exonucleolytic cleavage in the 3'- to 5'-direction to yield nucleoside 5'-phosphates.</text>
        <dbReference type="EC" id="3.1.13.1"/>
    </reaction>
</comment>
<keyword evidence="12" id="KW-0460">Magnesium</keyword>
<keyword evidence="10" id="KW-0271">Exosome</keyword>
<keyword evidence="13" id="KW-0694">RNA-binding</keyword>
<dbReference type="InterPro" id="IPR050180">
    <property type="entry name" value="RNR_Ribonuclease"/>
</dbReference>
<dbReference type="Ensembl" id="ENSGALT00010043365.1">
    <property type="protein sequence ID" value="ENSGALP00010025774.1"/>
    <property type="gene ID" value="ENSGALG00010017941.1"/>
</dbReference>
<dbReference type="FunFam" id="2.40.50.690:FF:000004">
    <property type="entry name" value="DIS3-like exonuclease 1 isoform X1"/>
    <property type="match status" value="1"/>
</dbReference>
<name>A0A8V0YXH7_CHICK</name>
<dbReference type="GO" id="GO:0008859">
    <property type="term" value="F:exoribonuclease II activity"/>
    <property type="evidence" value="ECO:0007669"/>
    <property type="project" value="UniProtKB-EC"/>
</dbReference>
<dbReference type="InterPro" id="IPR033771">
    <property type="entry name" value="Rrp44_CSD1"/>
</dbReference>
<evidence type="ECO:0000256" key="2">
    <source>
        <dbReference type="ARBA" id="ARBA00001946"/>
    </source>
</evidence>
<accession>A0A8V0YXH7</accession>
<evidence type="ECO:0000256" key="6">
    <source>
        <dbReference type="ARBA" id="ARBA00016366"/>
    </source>
</evidence>
<dbReference type="Gene3D" id="2.40.50.700">
    <property type="match status" value="1"/>
</dbReference>
<dbReference type="CDD" id="cd09862">
    <property type="entry name" value="PIN_Rrp44-like"/>
    <property type="match status" value="1"/>
</dbReference>
<evidence type="ECO:0000256" key="4">
    <source>
        <dbReference type="ARBA" id="ARBA00005785"/>
    </source>
</evidence>
<dbReference type="InterPro" id="IPR033770">
    <property type="entry name" value="RRP44_S1"/>
</dbReference>
<comment type="subcellular location">
    <subcellularLocation>
        <location evidence="3">Cytoplasm</location>
    </subcellularLocation>
</comment>
<evidence type="ECO:0000256" key="5">
    <source>
        <dbReference type="ARBA" id="ARBA00012163"/>
    </source>
</evidence>
<proteinExistence type="inferred from homology"/>
<comment type="cofactor">
    <cofactor evidence="2">
        <name>Mg(2+)</name>
        <dbReference type="ChEBI" id="CHEBI:18420"/>
    </cofactor>
</comment>
<evidence type="ECO:0000256" key="10">
    <source>
        <dbReference type="ARBA" id="ARBA00022835"/>
    </source>
</evidence>
<dbReference type="Proteomes" id="UP000000539">
    <property type="component" value="Chromosome 10"/>
</dbReference>
<dbReference type="SMART" id="SM00955">
    <property type="entry name" value="RNB"/>
    <property type="match status" value="1"/>
</dbReference>
<keyword evidence="16" id="KW-1185">Reference proteome</keyword>
<gene>
    <name evidence="15" type="primary">DIS3L</name>
</gene>
<dbReference type="InterPro" id="IPR001900">
    <property type="entry name" value="RNase_II/R"/>
</dbReference>
<evidence type="ECO:0000256" key="13">
    <source>
        <dbReference type="ARBA" id="ARBA00022884"/>
    </source>
</evidence>
<dbReference type="PANTHER" id="PTHR23355:SF30">
    <property type="entry name" value="DIS3-LIKE EXONUCLEASE 1"/>
    <property type="match status" value="1"/>
</dbReference>
<reference evidence="15" key="1">
    <citation type="submission" date="2020-11" db="EMBL/GenBank/DDBJ databases">
        <title>Gallus gallus (Chicken) genome, bGalGal1, GRCg7b, maternal haplotype autosomes + Z &amp; W.</title>
        <authorList>
            <person name="Warren W."/>
            <person name="Formenti G."/>
            <person name="Fedrigo O."/>
            <person name="Haase B."/>
            <person name="Mountcastle J."/>
            <person name="Balacco J."/>
            <person name="Tracey A."/>
            <person name="Schneider V."/>
            <person name="Okimoto R."/>
            <person name="Cheng H."/>
            <person name="Hawken R."/>
            <person name="Howe K."/>
            <person name="Jarvis E.D."/>
        </authorList>
    </citation>
    <scope>NUCLEOTIDE SEQUENCE [LARGE SCALE GENOMIC DNA]</scope>
    <source>
        <strain evidence="15">Broiler</strain>
    </source>
</reference>
<dbReference type="EC" id="3.1.13.1" evidence="5"/>
<dbReference type="InterPro" id="IPR012340">
    <property type="entry name" value="NA-bd_OB-fold"/>
</dbReference>
<sequence>MLRTEKVLQLRSQQGRSVRVVREHYLRPDVPCRSALCRAGCPRDGKLLSDDVTHYVVPDWKVVQDYLEILEFPELKGIIFMQTACQAVQHQKGRRQYNKLRNLIKDTRHDCTVFANEFHQNSYQPREKGESMEKWQTRSIYNAAVWYYNHCLGQMPVVMVTEDEDAIRQYGNETGGVFVISFKNYLDNFWPDLKAAHELFDSILQARREREIESQENNGKEYPEHLPMEVLEAGIKSGRYIQGALNVNKHRAQLEAFVRLQGFGSKETELQSDILIYGAKARNRAIHGDVVAVELLPSHEWKGRTVALCENETEDKAPADTTGDPMPTGKVVGIIQKNWRDYVVTFPSREECQSQGRNAQKILVTPWDYRIPKIRISTQQAEALQEYRVVVRIDSWESTSVYPNGHFVRVLGRIGDLEGEIAAILVENSITVAPFSEIQMNEMPVSSSKNPWKVNPEEEKKRLNLRDTHLIFSIDPKGCEDVDDALSVRTLPNGNLELGVHIADVTYFVAANSYTDIEARARATTYYLADRRYDMLPSVLSADICSLLSGVDRYAVSVLWELERESYEILRVCYNKSIIRSAYKLVYEVAQGLLDGDTSVVDDILELKDLDERTREKKLSELVWAISKLTDIARHIRAKRDSCGALELEGVEIRVQLDDKKNIHDLIPKQPLEVHETVAECMILANHWVAKKISESFPHQALLRQHPPPRQEFFTDLQECASAKGFAIDTRYLLLLVLSTLIRLALDKYTHFTSPIRRYADIIVHRLLMAATLKETKDLKDKLFSNKDLEDLCKHINNRNRAAQHAQKQSTELFQCMYFKDKSPETDERCIADGVIYSIRTNGVLVFVPRYGIKGAAYMKNKEGLVLSCQGERSCEWKPGSLQRFQNRITSTTTTGESVTLSLFDHITVKILVQTSRCHADTIKLEIIKNTPYQTSATEVSKKNFGVVKSDLVREVTQSAEALSAQEKARSTVTEEQCVEYQEYCQTKGASLYQLLEEIRDLALLDVSADACSC</sequence>
<dbReference type="Pfam" id="PF17215">
    <property type="entry name" value="Rrp44_S1"/>
    <property type="match status" value="1"/>
</dbReference>
<comment type="similarity">
    <text evidence="4">Belongs to the RNR ribonuclease family.</text>
</comment>
<dbReference type="GO" id="GO:0000178">
    <property type="term" value="C:exosome (RNase complex)"/>
    <property type="evidence" value="ECO:0007669"/>
    <property type="project" value="UniProtKB-KW"/>
</dbReference>
<dbReference type="InterPro" id="IPR041505">
    <property type="entry name" value="Dis3_CSD2"/>
</dbReference>
<reference evidence="15" key="2">
    <citation type="submission" date="2025-08" db="UniProtKB">
        <authorList>
            <consortium name="Ensembl"/>
        </authorList>
    </citation>
    <scope>IDENTIFICATION</scope>
    <source>
        <strain evidence="15">broiler</strain>
    </source>
</reference>